<feature type="region of interest" description="Disordered" evidence="4">
    <location>
        <begin position="946"/>
        <end position="1044"/>
    </location>
</feature>
<keyword evidence="1" id="KW-0479">Metal-binding</keyword>
<comment type="caution">
    <text evidence="6">The sequence shown here is derived from an EMBL/GenBank/DDBJ whole genome shotgun (WGS) entry which is preliminary data.</text>
</comment>
<feature type="compositionally biased region" description="Polar residues" evidence="4">
    <location>
        <begin position="1378"/>
        <end position="1394"/>
    </location>
</feature>
<sequence length="1657" mass="180129">MISVGSRDGREGMGLGIRVAREMDETGLEEGEACSYVKDDDSTIDLDVALSYLDEKLQDVLGHFQKDFEGGVSAENLGAKFGGYGSFLPAYQRSPVWSNPGTSPKVHIHKAPRSPNILQLEGVRHNSVVSSTGSVSATHGPASVNVIAKCEPVNKSANPSDQKTLKFRIKMCSDNFPTRKNAEIYSGLGLDISPSSSLDGSPIDTEGLAHEPRNDPDESPSTILQIMTSFPVLGGLLLSPLPDDLIELTKMGKLQGESRSGFVHKGSQQNSVILVNSSDSASSDRRVSGDKKSKSFDKNASSMELKNSSVNDTRNAVDVPLKKEAETDKLDCEELASNANIPLLYSSYCNGVDFGKGTARAIDISRVANRGGLTDKSFFDLAEEKPLEPVSTQEINLPEKFNGKVNADGKNLQNKKASFQNDDSVHPRKEGNPKAEKSDISVKADSNISKRRKSQNSELIDPQKQKAGQKDIVREENVMKLTPGKEQSSSGGKKKSKGSLGHGAEGAEVPKNDLRIGASLVHKNRKSTHTDAYFSKSELEYLRKDYRKSSDRYKVFFGDLELEQGDNEMALEEMSSSDRLKHSEVVEKSRVEFNSTSKDRLNGEKISKPSTSEVCPKEASNVAPLTGNGPIADSAPATGAPLVNEDWVCCDKCQKWRLLPLGTNPDSLPEKWLCSMLNWLPGKNRCNVSEEETTKAVIGLHQVPASASENQITQQAHPAGVLSGASWADARNFDQSHQNLGLDSLPTGGKKKHGLKDVTKSTIRDGTTECSNSTKKILQDSVESRSLNGVTLSPLLNEFGSQHLGQSSSLEGQRQKQKGKNKQLENYSDGGNSKNSKNRNKRETEKDCFETSKKVKKDSGGDVSKGGRGLSSGLLFNVSLKDQHKYNDHSKASKSGADENLLLSVTNPEDQIQMASDEGSLHVGKYNGKDALKKRKVNECQETTIAGHHLQDSRDFMEGTNENDHRKDKKARVSKSEGKETSISKGTGKTDKKGRRMKDQQLGSYKRDLESAATSSSSKVSGSHKKKANLHEVKGSPVESVSSSPLRMLKLDKFTSSRGNLEGKDDSRDAGFFATASPRCSHGENEGGNGSGIVRKAETFTAIHCGSLGSSVLDFHNRDFSCASVSKAKTEIVFSPEFATHHISNGDPDTFSQATQYGSKPQNSDQCRNEEMGNGNHYHANGSRSRKSAKGSSSRSKDKSRGFRSQFDKGKVKTSKSSNEYIDNIPSHEEKLKDERNKCPEKFGTGSDKIEKNLISKKDSTGKLFSGGDKRQNQSEFGGHVGSNVIVSQDLKQNLFDHDSERSSKRFPSDQTGQLLVSGGGKSHSLPPSGRGQIETVKRCPQPIPGSQKENGTIVLSVHASEGDDALKAPKQIKKAENQNGIHPSNSRNTTPNGNKVRDLDAPSPLRRDFSSQGATNAVKEAKDLKHLADRLKNSGSNVESTGLYFQAALKFLHGASLLESCNSESTKHGEMIQSIQMYSSTAKLCEFCAHEYEKSKDMAAAALAYKCMEVAYMRVIYSSHTIASRDRHELQTALQTVPPGESPSSSASDIDNLNPGTVDKVAAAKGVTSPPVAGNHVIAAQNRASFVRLLNFTQDVNFAMEASRKSLISFATAKSRMQEAQYKEGISSVKRALDFNFQDVEGLLRLVRLAMEVISH</sequence>
<organism evidence="6 7">
    <name type="scientific">Ilex paraguariensis</name>
    <name type="common">yerba mate</name>
    <dbReference type="NCBI Taxonomy" id="185542"/>
    <lineage>
        <taxon>Eukaryota</taxon>
        <taxon>Viridiplantae</taxon>
        <taxon>Streptophyta</taxon>
        <taxon>Embryophyta</taxon>
        <taxon>Tracheophyta</taxon>
        <taxon>Spermatophyta</taxon>
        <taxon>Magnoliopsida</taxon>
        <taxon>eudicotyledons</taxon>
        <taxon>Gunneridae</taxon>
        <taxon>Pentapetalae</taxon>
        <taxon>asterids</taxon>
        <taxon>campanulids</taxon>
        <taxon>Aquifoliales</taxon>
        <taxon>Aquifoliaceae</taxon>
        <taxon>Ilex</taxon>
    </lineage>
</organism>
<feature type="compositionally biased region" description="Basic and acidic residues" evidence="4">
    <location>
        <begin position="423"/>
        <end position="442"/>
    </location>
</feature>
<evidence type="ECO:0000256" key="4">
    <source>
        <dbReference type="SAM" id="MobiDB-lite"/>
    </source>
</evidence>
<feature type="compositionally biased region" description="Low complexity" evidence="4">
    <location>
        <begin position="1011"/>
        <end position="1021"/>
    </location>
</feature>
<evidence type="ECO:0000259" key="5">
    <source>
        <dbReference type="PROSITE" id="PS51050"/>
    </source>
</evidence>
<feature type="region of interest" description="Disordered" evidence="4">
    <location>
        <begin position="1144"/>
        <end position="1280"/>
    </location>
</feature>
<feature type="compositionally biased region" description="Basic and acidic residues" evidence="4">
    <location>
        <begin position="461"/>
        <end position="478"/>
    </location>
</feature>
<dbReference type="InterPro" id="IPR055300">
    <property type="entry name" value="CWZF3/5/7"/>
</dbReference>
<proteinExistence type="predicted"/>
<keyword evidence="2" id="KW-0863">Zinc-finger</keyword>
<evidence type="ECO:0000313" key="7">
    <source>
        <dbReference type="Proteomes" id="UP001642360"/>
    </source>
</evidence>
<protein>
    <recommendedName>
        <fullName evidence="5">CW-type domain-containing protein</fullName>
    </recommendedName>
</protein>
<feature type="compositionally biased region" description="Polar residues" evidence="4">
    <location>
        <begin position="802"/>
        <end position="811"/>
    </location>
</feature>
<evidence type="ECO:0000256" key="3">
    <source>
        <dbReference type="ARBA" id="ARBA00022833"/>
    </source>
</evidence>
<feature type="compositionally biased region" description="Basic and acidic residues" evidence="4">
    <location>
        <begin position="1195"/>
        <end position="1211"/>
    </location>
</feature>
<dbReference type="Pfam" id="PF24756">
    <property type="entry name" value="THD_CWZF3-5-7"/>
    <property type="match status" value="1"/>
</dbReference>
<dbReference type="PANTHER" id="PTHR46524">
    <property type="entry name" value="CW-TYPE ZINC FINGER"/>
    <property type="match status" value="1"/>
</dbReference>
<feature type="compositionally biased region" description="Polar residues" evidence="4">
    <location>
        <begin position="298"/>
        <end position="309"/>
    </location>
</feature>
<keyword evidence="3" id="KW-0862">Zinc</keyword>
<feature type="region of interest" description="Disordered" evidence="4">
    <location>
        <begin position="1376"/>
        <end position="1412"/>
    </location>
</feature>
<evidence type="ECO:0000256" key="1">
    <source>
        <dbReference type="ARBA" id="ARBA00022723"/>
    </source>
</evidence>
<dbReference type="PANTHER" id="PTHR46524:SF7">
    <property type="entry name" value="CW-TYPE ZINC FINGER"/>
    <property type="match status" value="1"/>
</dbReference>
<feature type="compositionally biased region" description="Basic and acidic residues" evidence="4">
    <location>
        <begin position="1298"/>
        <end position="1308"/>
    </location>
</feature>
<feature type="domain" description="CW-type" evidence="5">
    <location>
        <begin position="641"/>
        <end position="694"/>
    </location>
</feature>
<feature type="compositionally biased region" description="Basic and acidic residues" evidence="4">
    <location>
        <begin position="282"/>
        <end position="297"/>
    </location>
</feature>
<feature type="region of interest" description="Disordered" evidence="4">
    <location>
        <begin position="802"/>
        <end position="868"/>
    </location>
</feature>
<feature type="compositionally biased region" description="Basic and acidic residues" evidence="4">
    <location>
        <begin position="1396"/>
        <end position="1410"/>
    </location>
</feature>
<dbReference type="InterPro" id="IPR011124">
    <property type="entry name" value="Znf_CW"/>
</dbReference>
<feature type="region of interest" description="Disordered" evidence="4">
    <location>
        <begin position="273"/>
        <end position="309"/>
    </location>
</feature>
<feature type="region of interest" description="Disordered" evidence="4">
    <location>
        <begin position="738"/>
        <end position="760"/>
    </location>
</feature>
<feature type="compositionally biased region" description="Basic and acidic residues" evidence="4">
    <location>
        <begin position="207"/>
        <end position="216"/>
    </location>
</feature>
<feature type="compositionally biased region" description="Basic and acidic residues" evidence="4">
    <location>
        <begin position="841"/>
        <end position="860"/>
    </location>
</feature>
<gene>
    <name evidence="6" type="ORF">ILEXP_LOCUS45780</name>
</gene>
<dbReference type="Pfam" id="PF07496">
    <property type="entry name" value="zf-CW"/>
    <property type="match status" value="1"/>
</dbReference>
<dbReference type="PROSITE" id="PS51050">
    <property type="entry name" value="ZF_CW"/>
    <property type="match status" value="1"/>
</dbReference>
<feature type="compositionally biased region" description="Basic and acidic residues" evidence="4">
    <location>
        <begin position="1248"/>
        <end position="1261"/>
    </location>
</feature>
<feature type="compositionally biased region" description="Basic and acidic residues" evidence="4">
    <location>
        <begin position="949"/>
        <end position="966"/>
    </location>
</feature>
<evidence type="ECO:0000256" key="2">
    <source>
        <dbReference type="ARBA" id="ARBA00022771"/>
    </source>
</evidence>
<dbReference type="Gene3D" id="3.30.40.100">
    <property type="match status" value="1"/>
</dbReference>
<reference evidence="6 7" key="1">
    <citation type="submission" date="2024-02" db="EMBL/GenBank/DDBJ databases">
        <authorList>
            <person name="Vignale AGUSTIN F."/>
            <person name="Sosa J E."/>
            <person name="Modenutti C."/>
        </authorList>
    </citation>
    <scope>NUCLEOTIDE SEQUENCE [LARGE SCALE GENOMIC DNA]</scope>
</reference>
<dbReference type="InterPro" id="IPR056406">
    <property type="entry name" value="THD_CWZF3/5/7"/>
</dbReference>
<dbReference type="Proteomes" id="UP001642360">
    <property type="component" value="Unassembled WGS sequence"/>
</dbReference>
<feature type="region of interest" description="Disordered" evidence="4">
    <location>
        <begin position="415"/>
        <end position="511"/>
    </location>
</feature>
<name>A0ABC8UAH6_9AQUA</name>
<evidence type="ECO:0000313" key="6">
    <source>
        <dbReference type="EMBL" id="CAK9175951.1"/>
    </source>
</evidence>
<feature type="compositionally biased region" description="Polar residues" evidence="4">
    <location>
        <begin position="1150"/>
        <end position="1166"/>
    </location>
</feature>
<feature type="compositionally biased region" description="Basic and acidic residues" evidence="4">
    <location>
        <begin position="1226"/>
        <end position="1241"/>
    </location>
</feature>
<keyword evidence="7" id="KW-1185">Reference proteome</keyword>
<feature type="region of interest" description="Disordered" evidence="4">
    <location>
        <begin position="1298"/>
        <end position="1351"/>
    </location>
</feature>
<dbReference type="EMBL" id="CAUOFW020006724">
    <property type="protein sequence ID" value="CAK9175951.1"/>
    <property type="molecule type" value="Genomic_DNA"/>
</dbReference>
<dbReference type="GO" id="GO:0008270">
    <property type="term" value="F:zinc ion binding"/>
    <property type="evidence" value="ECO:0007669"/>
    <property type="project" value="UniProtKB-KW"/>
</dbReference>
<accession>A0ABC8UAH6</accession>
<feature type="region of interest" description="Disordered" evidence="4">
    <location>
        <begin position="196"/>
        <end position="219"/>
    </location>
</feature>